<gene>
    <name evidence="1" type="ORF">LRLFYP97_01504</name>
</gene>
<evidence type="ECO:0000313" key="1">
    <source>
        <dbReference type="EMBL" id="VYT65562.1"/>
    </source>
</evidence>
<accession>A0A6N2YJA9</accession>
<dbReference type="AntiFam" id="ANF00268">
    <property type="entry name" value="DNA repeat translations related to WP_015765070.1"/>
</dbReference>
<dbReference type="EMBL" id="CACRTK010000028">
    <property type="protein sequence ID" value="VYT65562.1"/>
    <property type="molecule type" value="Genomic_DNA"/>
</dbReference>
<name>A0A6N2YJA9_LACRH</name>
<organism evidence="1">
    <name type="scientific">Lacticaseibacillus rhamnosus</name>
    <name type="common">Lactobacillus rhamnosus</name>
    <dbReference type="NCBI Taxonomy" id="47715"/>
    <lineage>
        <taxon>Bacteria</taxon>
        <taxon>Bacillati</taxon>
        <taxon>Bacillota</taxon>
        <taxon>Bacilli</taxon>
        <taxon>Lactobacillales</taxon>
        <taxon>Lactobacillaceae</taxon>
        <taxon>Lacticaseibacillus</taxon>
    </lineage>
</organism>
<sequence>MALVVMARAWPLRPRSLHADFCAGERVMGVKADLRPRSLQAGPCAGERVMGVKTDLRQGPYMQVSGQVNTL</sequence>
<dbReference type="NCBIfam" id="NF040518">
    <property type="entry name" value="Lacto_Palin_RP3"/>
    <property type="match status" value="2"/>
</dbReference>
<protein>
    <submittedName>
        <fullName evidence="1">Uncharacterized protein</fullName>
    </submittedName>
</protein>
<dbReference type="AlphaFoldDB" id="A0A6N2YJA9"/>
<proteinExistence type="predicted"/>
<reference evidence="1" key="1">
    <citation type="submission" date="2019-11" db="EMBL/GenBank/DDBJ databases">
        <authorList>
            <person name="Feng L."/>
        </authorList>
    </citation>
    <scope>NUCLEOTIDE SEQUENCE</scope>
    <source>
        <strain evidence="1">LrhamnosusLFYP97</strain>
    </source>
</reference>